<dbReference type="EMBL" id="CM047948">
    <property type="protein sequence ID" value="KAI9896581.1"/>
    <property type="molecule type" value="Genomic_DNA"/>
</dbReference>
<accession>A0ACC0USF0</accession>
<sequence length="517" mass="57641">MRSTSVAALLGLAAPALASPLAPRGAPDAEKAQAVEEAYRFSWKGYYDYAFPNDTLAPLNKSYVNDRNRWGVTAIDSLSAGILLRDSESVHQILEFVPTIDFTTTVEVNEDISLFETNIRYLGGLISGYDLLKGPFADLVDDSKLVDNLLAQAVSLADTLSFAFDTPSGIPDPVLVLNPEPRRNGSTSNNIAECGTLVLEWTRLSDLTGDDKYAKLAQKAQDHLINPNKEGEPFPGLTGTFVSIEDGKFIDAKGGWGGYTDSFYEYLIKMYLYDPVAFESYKDRWIKAADSTMEYLTSHPTTREDLTFLAQYQGQQIIPSSSHLASFAGGNFFLGGILLGEQKYIDYALNVTNSYFEPYRQTAAGIGPEGFRWVASEIPEDGEFNKPPAEEDAAFYEKAGFWASSPQYILRPETMESIYYAYRVTGDKKWQDMAWTAFQSIESQCKIDISFAGLNDVTVDASEGGHIDKMESFWITETLKYIWLIFADEDVPMHIHADKPMTWVYNTEAHPVQIRGQ</sequence>
<dbReference type="Proteomes" id="UP001163324">
    <property type="component" value="Chromosome 9"/>
</dbReference>
<organism evidence="1 2">
    <name type="scientific">Trichothecium roseum</name>
    <dbReference type="NCBI Taxonomy" id="47278"/>
    <lineage>
        <taxon>Eukaryota</taxon>
        <taxon>Fungi</taxon>
        <taxon>Dikarya</taxon>
        <taxon>Ascomycota</taxon>
        <taxon>Pezizomycotina</taxon>
        <taxon>Sordariomycetes</taxon>
        <taxon>Hypocreomycetidae</taxon>
        <taxon>Hypocreales</taxon>
        <taxon>Hypocreales incertae sedis</taxon>
        <taxon>Trichothecium</taxon>
    </lineage>
</organism>
<protein>
    <submittedName>
        <fullName evidence="1">Uncharacterized protein</fullName>
    </submittedName>
</protein>
<name>A0ACC0USF0_9HYPO</name>
<gene>
    <name evidence="1" type="ORF">N3K66_008753</name>
</gene>
<proteinExistence type="predicted"/>
<evidence type="ECO:0000313" key="1">
    <source>
        <dbReference type="EMBL" id="KAI9896581.1"/>
    </source>
</evidence>
<keyword evidence="2" id="KW-1185">Reference proteome</keyword>
<reference evidence="1" key="1">
    <citation type="submission" date="2022-10" db="EMBL/GenBank/DDBJ databases">
        <title>Complete Genome of Trichothecium roseum strain YXFP-22015, a Plant Pathogen Isolated from Citrus.</title>
        <authorList>
            <person name="Wang Y."/>
            <person name="Zhu L."/>
        </authorList>
    </citation>
    <scope>NUCLEOTIDE SEQUENCE</scope>
    <source>
        <strain evidence="1">YXFP-22015</strain>
    </source>
</reference>
<comment type="caution">
    <text evidence="1">The sequence shown here is derived from an EMBL/GenBank/DDBJ whole genome shotgun (WGS) entry which is preliminary data.</text>
</comment>
<evidence type="ECO:0000313" key="2">
    <source>
        <dbReference type="Proteomes" id="UP001163324"/>
    </source>
</evidence>